<comment type="pathway">
    <text evidence="1">Purine metabolism; ppGpp biosynthesis; ppGpp from GTP: step 1/2.</text>
</comment>
<dbReference type="Gene3D" id="3.30.460.10">
    <property type="entry name" value="Beta Polymerase, domain 2"/>
    <property type="match status" value="1"/>
</dbReference>
<protein>
    <recommendedName>
        <fullName evidence="3">RelA/SpoT domain-containing protein</fullName>
    </recommendedName>
</protein>
<evidence type="ECO:0000259" key="3">
    <source>
        <dbReference type="SMART" id="SM00954"/>
    </source>
</evidence>
<accession>A0ABR7EW77</accession>
<dbReference type="SMART" id="SM00954">
    <property type="entry name" value="RelA_SpoT"/>
    <property type="match status" value="1"/>
</dbReference>
<dbReference type="Pfam" id="PF04607">
    <property type="entry name" value="RelA_SpoT"/>
    <property type="match status" value="1"/>
</dbReference>
<dbReference type="InterPro" id="IPR052366">
    <property type="entry name" value="GTP_Pyrophosphokinase"/>
</dbReference>
<reference evidence="4 5" key="1">
    <citation type="submission" date="2020-08" db="EMBL/GenBank/DDBJ databases">
        <title>Genome public.</title>
        <authorList>
            <person name="Liu C."/>
            <person name="Sun Q."/>
        </authorList>
    </citation>
    <scope>NUCLEOTIDE SEQUENCE [LARGE SCALE GENOMIC DNA]</scope>
    <source>
        <strain evidence="4 5">NSJ-36</strain>
    </source>
</reference>
<gene>
    <name evidence="4" type="ORF">H8S07_08130</name>
</gene>
<feature type="domain" description="RelA/SpoT" evidence="3">
    <location>
        <begin position="77"/>
        <end position="200"/>
    </location>
</feature>
<evidence type="ECO:0000313" key="5">
    <source>
        <dbReference type="Proteomes" id="UP000647235"/>
    </source>
</evidence>
<dbReference type="SUPFAM" id="SSF81301">
    <property type="entry name" value="Nucleotidyltransferase"/>
    <property type="match status" value="1"/>
</dbReference>
<sequence>MTKKKKKSVKKDRQEKRLQCLSEKEQQKIDDIAECLAETEYQIKCQCAIDILIAKLQMINTELSKQKGRTVVNQISSRKKSAESIYAKLVRKGYKTDFQTAAEKLNDLVGVRVVCPFEDEVYEVANILKAQGDVEVLKEKDYIKVPKKNGYKSLHITLEIPIYFAKGSQKQKVEVQFRTVAMDYWSVLDYQLFYKKQLDGSDEVAAELKKYAEDIAKLDARMLKLRDKIEKI</sequence>
<evidence type="ECO:0000313" key="4">
    <source>
        <dbReference type="EMBL" id="MBC5665247.1"/>
    </source>
</evidence>
<dbReference type="RefSeq" id="WP_021860891.1">
    <property type="nucleotide sequence ID" value="NZ_JACOOY010000008.1"/>
</dbReference>
<dbReference type="InterPro" id="IPR007685">
    <property type="entry name" value="RelA_SpoT"/>
</dbReference>
<keyword evidence="5" id="KW-1185">Reference proteome</keyword>
<evidence type="ECO:0000256" key="2">
    <source>
        <dbReference type="SAM" id="Coils"/>
    </source>
</evidence>
<name>A0ABR7EW77_9FIRM</name>
<dbReference type="InterPro" id="IPR043519">
    <property type="entry name" value="NT_sf"/>
</dbReference>
<feature type="coiled-coil region" evidence="2">
    <location>
        <begin position="201"/>
        <end position="228"/>
    </location>
</feature>
<comment type="caution">
    <text evidence="4">The sequence shown here is derived from an EMBL/GenBank/DDBJ whole genome shotgun (WGS) entry which is preliminary data.</text>
</comment>
<evidence type="ECO:0000256" key="1">
    <source>
        <dbReference type="ARBA" id="ARBA00004976"/>
    </source>
</evidence>
<dbReference type="PANTHER" id="PTHR47837:SF2">
    <property type="entry name" value="GTP PYROPHOSPHOKINASE YWAC"/>
    <property type="match status" value="1"/>
</dbReference>
<dbReference type="Proteomes" id="UP000647235">
    <property type="component" value="Unassembled WGS sequence"/>
</dbReference>
<dbReference type="CDD" id="cd05399">
    <property type="entry name" value="NT_Rel-Spo_like"/>
    <property type="match status" value="1"/>
</dbReference>
<proteinExistence type="predicted"/>
<dbReference type="PANTHER" id="PTHR47837">
    <property type="entry name" value="GTP PYROPHOSPHOKINASE YJBM"/>
    <property type="match status" value="1"/>
</dbReference>
<dbReference type="Gene3D" id="1.10.287.860">
    <property type="entry name" value="Nucleotidyltransferase"/>
    <property type="match status" value="1"/>
</dbReference>
<dbReference type="EMBL" id="JACOOY010000008">
    <property type="protein sequence ID" value="MBC5665247.1"/>
    <property type="molecule type" value="Genomic_DNA"/>
</dbReference>
<organism evidence="4 5">
    <name type="scientific">Dorea hominis</name>
    <dbReference type="NCBI Taxonomy" id="2763040"/>
    <lineage>
        <taxon>Bacteria</taxon>
        <taxon>Bacillati</taxon>
        <taxon>Bacillota</taxon>
        <taxon>Clostridia</taxon>
        <taxon>Lachnospirales</taxon>
        <taxon>Lachnospiraceae</taxon>
        <taxon>Dorea</taxon>
    </lineage>
</organism>
<keyword evidence="2" id="KW-0175">Coiled coil</keyword>